<dbReference type="RefSeq" id="WP_143066384.1">
    <property type="nucleotide sequence ID" value="NZ_FOHN01000023.1"/>
</dbReference>
<gene>
    <name evidence="1" type="ORF">SAMN04487772_12324</name>
</gene>
<dbReference type="AlphaFoldDB" id="A0A1I0ENB9"/>
<evidence type="ECO:0000313" key="1">
    <source>
        <dbReference type="EMBL" id="SET46971.1"/>
    </source>
</evidence>
<reference evidence="1 2" key="1">
    <citation type="submission" date="2016-10" db="EMBL/GenBank/DDBJ databases">
        <authorList>
            <person name="de Groot N.N."/>
        </authorList>
    </citation>
    <scope>NUCLEOTIDE SEQUENCE [LARGE SCALE GENOMIC DNA]</scope>
    <source>
        <strain evidence="1 2">DSM 1801</strain>
    </source>
</reference>
<protein>
    <recommendedName>
        <fullName evidence="3">Zinc dependent phospholipase C</fullName>
    </recommendedName>
</protein>
<name>A0A1I0ENB9_9FIRM</name>
<keyword evidence="2" id="KW-1185">Reference proteome</keyword>
<dbReference type="EMBL" id="FOHN01000023">
    <property type="protein sequence ID" value="SET46971.1"/>
    <property type="molecule type" value="Genomic_DNA"/>
</dbReference>
<dbReference type="Proteomes" id="UP000199800">
    <property type="component" value="Unassembled WGS sequence"/>
</dbReference>
<evidence type="ECO:0008006" key="3">
    <source>
        <dbReference type="Google" id="ProtNLM"/>
    </source>
</evidence>
<dbReference type="STRING" id="29364.SAMN04487772_12324"/>
<organism evidence="1 2">
    <name type="scientific">[Clostridium] polysaccharolyticum</name>
    <dbReference type="NCBI Taxonomy" id="29364"/>
    <lineage>
        <taxon>Bacteria</taxon>
        <taxon>Bacillati</taxon>
        <taxon>Bacillota</taxon>
        <taxon>Clostridia</taxon>
        <taxon>Lachnospirales</taxon>
        <taxon>Lachnospiraceae</taxon>
    </lineage>
</organism>
<accession>A0A1I0ENB9</accession>
<sequence length="240" mass="28247">MSYTMTHLVIADQYIRSQGIAREEAALLLIASISPDSVHKNKDFTLEMKEHSHFMPEEINWGHIYLDQQMEDWYAAIRENYLSRNLDDLNGLERAFLVGYGIHLLVDVFNCKYFYAPNLCKSGLDVEAFRKEYREQCLDFDHALYRDYKYTEEIFQKLEQGLNLLRNHPVLENLNLDKEINCISIGKMIESAKMEYEKSSRTVQPNAHMITQEGSMRFIEEMGVHCNELFTRNKENSLLR</sequence>
<dbReference type="OrthoDB" id="9810012at2"/>
<proteinExistence type="predicted"/>
<evidence type="ECO:0000313" key="2">
    <source>
        <dbReference type="Proteomes" id="UP000199800"/>
    </source>
</evidence>